<proteinExistence type="predicted"/>
<evidence type="ECO:0000313" key="1">
    <source>
        <dbReference type="EMBL" id="PKY61597.1"/>
    </source>
</evidence>
<sequence length="199" mass="23707">MSKTIFSSEISVHSFNLYMDTVSTNFLKAINDNVRFYSPEETGNLIKWNIHSEAGKFKLEVFKKGKLINTRIENFHYPYKYGNNDFRNDHELIESSLFNNNDIIILTTIGILIYTFSEKDKSIILNYFYYIDRYKYRQHYKKIFSKSTLPLPNYDSFRLDGWVSDIINIKLNLMKYGGELLKFAIKEHKLELIDDIYKK</sequence>
<keyword evidence="2" id="KW-1185">Reference proteome</keyword>
<gene>
    <name evidence="1" type="ORF">RhiirA4_486787</name>
</gene>
<accession>A0A2I1HRW1</accession>
<name>A0A2I1HRW1_9GLOM</name>
<evidence type="ECO:0000313" key="2">
    <source>
        <dbReference type="Proteomes" id="UP000234323"/>
    </source>
</evidence>
<dbReference type="AlphaFoldDB" id="A0A2I1HRW1"/>
<organism evidence="1 2">
    <name type="scientific">Rhizophagus irregularis</name>
    <dbReference type="NCBI Taxonomy" id="588596"/>
    <lineage>
        <taxon>Eukaryota</taxon>
        <taxon>Fungi</taxon>
        <taxon>Fungi incertae sedis</taxon>
        <taxon>Mucoromycota</taxon>
        <taxon>Glomeromycotina</taxon>
        <taxon>Glomeromycetes</taxon>
        <taxon>Glomerales</taxon>
        <taxon>Glomeraceae</taxon>
        <taxon>Rhizophagus</taxon>
    </lineage>
</organism>
<comment type="caution">
    <text evidence="1">The sequence shown here is derived from an EMBL/GenBank/DDBJ whole genome shotgun (WGS) entry which is preliminary data.</text>
</comment>
<dbReference type="EMBL" id="LLXI01005573">
    <property type="protein sequence ID" value="PKY61597.1"/>
    <property type="molecule type" value="Genomic_DNA"/>
</dbReference>
<dbReference type="Proteomes" id="UP000234323">
    <property type="component" value="Unassembled WGS sequence"/>
</dbReference>
<reference evidence="1 2" key="1">
    <citation type="submission" date="2015-10" db="EMBL/GenBank/DDBJ databases">
        <title>Genome analyses suggest a sexual origin of heterokaryosis in a supposedly ancient asexual fungus.</title>
        <authorList>
            <person name="Ropars J."/>
            <person name="Sedzielewska K."/>
            <person name="Noel J."/>
            <person name="Charron P."/>
            <person name="Farinelli L."/>
            <person name="Marton T."/>
            <person name="Kruger M."/>
            <person name="Pelin A."/>
            <person name="Brachmann A."/>
            <person name="Corradi N."/>
        </authorList>
    </citation>
    <scope>NUCLEOTIDE SEQUENCE [LARGE SCALE GENOMIC DNA]</scope>
    <source>
        <strain evidence="1 2">A4</strain>
    </source>
</reference>
<protein>
    <submittedName>
        <fullName evidence="1">Uncharacterized protein</fullName>
    </submittedName>
</protein>
<feature type="non-terminal residue" evidence="1">
    <location>
        <position position="199"/>
    </location>
</feature>